<reference evidence="2" key="2">
    <citation type="submission" date="2015-06" db="UniProtKB">
        <authorList>
            <consortium name="EnsemblPlants"/>
        </authorList>
    </citation>
    <scope>IDENTIFICATION</scope>
</reference>
<proteinExistence type="predicted"/>
<accession>A0A0E0P3R1</accession>
<keyword evidence="3" id="KW-1185">Reference proteome</keyword>
<reference evidence="3" key="1">
    <citation type="submission" date="2013-06" db="EMBL/GenBank/DDBJ databases">
        <authorList>
            <person name="Zhao Q."/>
        </authorList>
    </citation>
    <scope>NUCLEOTIDE SEQUENCE</scope>
    <source>
        <strain evidence="3">cv. W1943</strain>
    </source>
</reference>
<dbReference type="EnsemblPlants" id="ORUFI03G42270.2">
    <property type="protein sequence ID" value="ORUFI03G42270.2"/>
    <property type="gene ID" value="ORUFI03G42270"/>
</dbReference>
<evidence type="ECO:0000313" key="2">
    <source>
        <dbReference type="EnsemblPlants" id="ORUFI03G42270.2"/>
    </source>
</evidence>
<feature type="compositionally biased region" description="Low complexity" evidence="1">
    <location>
        <begin position="1"/>
        <end position="21"/>
    </location>
</feature>
<evidence type="ECO:0000313" key="3">
    <source>
        <dbReference type="Proteomes" id="UP000008022"/>
    </source>
</evidence>
<feature type="compositionally biased region" description="Basic residues" evidence="1">
    <location>
        <begin position="166"/>
        <end position="175"/>
    </location>
</feature>
<protein>
    <submittedName>
        <fullName evidence="2">Uncharacterized protein</fullName>
    </submittedName>
</protein>
<dbReference type="Gramene" id="ORUFI03G42270.2">
    <property type="protein sequence ID" value="ORUFI03G42270.2"/>
    <property type="gene ID" value="ORUFI03G42270"/>
</dbReference>
<feature type="region of interest" description="Disordered" evidence="1">
    <location>
        <begin position="1"/>
        <end position="26"/>
    </location>
</feature>
<dbReference type="Proteomes" id="UP000008022">
    <property type="component" value="Unassembled WGS sequence"/>
</dbReference>
<dbReference type="AlphaFoldDB" id="A0A0E0P3R1"/>
<feature type="compositionally biased region" description="Basic and acidic residues" evidence="1">
    <location>
        <begin position="153"/>
        <end position="165"/>
    </location>
</feature>
<evidence type="ECO:0000256" key="1">
    <source>
        <dbReference type="SAM" id="MobiDB-lite"/>
    </source>
</evidence>
<feature type="region of interest" description="Disordered" evidence="1">
    <location>
        <begin position="153"/>
        <end position="175"/>
    </location>
</feature>
<organism evidence="2 3">
    <name type="scientific">Oryza rufipogon</name>
    <name type="common">Brownbeard rice</name>
    <name type="synonym">Asian wild rice</name>
    <dbReference type="NCBI Taxonomy" id="4529"/>
    <lineage>
        <taxon>Eukaryota</taxon>
        <taxon>Viridiplantae</taxon>
        <taxon>Streptophyta</taxon>
        <taxon>Embryophyta</taxon>
        <taxon>Tracheophyta</taxon>
        <taxon>Spermatophyta</taxon>
        <taxon>Magnoliopsida</taxon>
        <taxon>Liliopsida</taxon>
        <taxon>Poales</taxon>
        <taxon>Poaceae</taxon>
        <taxon>BOP clade</taxon>
        <taxon>Oryzoideae</taxon>
        <taxon>Oryzeae</taxon>
        <taxon>Oryzinae</taxon>
        <taxon>Oryza</taxon>
    </lineage>
</organism>
<name>A0A0E0P3R1_ORYRU</name>
<sequence length="175" mass="18873">MSSRGRPRAPAAAESAAVPGRRPARSYREKGLAARFRAGADVSCTDLAQVVAVGRSDQAWGVRRDGGDSEGGRNVDSRFSSCSELKICSPWAVGVIVGSSRIERVANGQTLNPSMLTSLKPGLRLCVGGWLRSRCWNLELEAPIEMGIRRMASRDHQHSLKEATAKRGRRRGSAS</sequence>